<dbReference type="KEGG" id="adin:H7849_03390"/>
<keyword evidence="3" id="KW-0378">Hydrolase</keyword>
<keyword evidence="3" id="KW-0121">Carboxypeptidase</keyword>
<name>A0A7G8BKG4_9BACT</name>
<reference evidence="3 4" key="1">
    <citation type="submission" date="2020-08" db="EMBL/GenBank/DDBJ databases">
        <title>Edaphobacter telluris sp. nov. and Acidobacterium dinghuensis sp. nov., two acidobacteria isolated from forest soil.</title>
        <authorList>
            <person name="Fu J."/>
            <person name="Qiu L."/>
        </authorList>
    </citation>
    <scope>NUCLEOTIDE SEQUENCE [LARGE SCALE GENOMIC DNA]</scope>
    <source>
        <strain evidence="3">4Y35</strain>
    </source>
</reference>
<protein>
    <submittedName>
        <fullName evidence="3">Carboxypeptidase regulatory-like domain-containing protein</fullName>
    </submittedName>
</protein>
<dbReference type="Proteomes" id="UP000515312">
    <property type="component" value="Chromosome"/>
</dbReference>
<feature type="chain" id="PRO_5028991481" evidence="2">
    <location>
        <begin position="25"/>
        <end position="430"/>
    </location>
</feature>
<evidence type="ECO:0000313" key="4">
    <source>
        <dbReference type="Proteomes" id="UP000515312"/>
    </source>
</evidence>
<dbReference type="EMBL" id="CP060394">
    <property type="protein sequence ID" value="QNI33034.1"/>
    <property type="molecule type" value="Genomic_DNA"/>
</dbReference>
<sequence length="430" mass="45228">MTLISRLHFGALALLVAVCSSAFAATVTGTVTNKTVNKPAGGDDVVLIAFAQGMQEAGRTKTDAKGHYSIDVPDNGMHLIRVDHQKATYFQPVRPGTTTVNVDIYDVLPKVEGVSTEADVMRIETDQQGLHVIENYFVKNDSNPPMTQFSKTAYEIYLPPDARIEGSAAMGPGGMPVSSSPVPAGEKGYYAFIFPVRPGETRFQVSYHLPYNGSFNFTPKVSLPTQNVAIMLPKAMKFAGSGSVAFQPINDDVNAQTFLARNVSPSQAIAFTVSGSGSMPRESQAQGGENDAAAAGAAGPEAGQPSAAATDTRPGIGLGAPIDTPDPLNKYKWWILSGLALVLAVAAAFLLRAKPVAPASAAAPVAVESLPVAAPASAGHGDLLAALKEELFALETERLEGKLSESEYAELKTALETVLRRALSRQTVLS</sequence>
<feature type="compositionally biased region" description="Polar residues" evidence="1">
    <location>
        <begin position="274"/>
        <end position="284"/>
    </location>
</feature>
<proteinExistence type="predicted"/>
<feature type="region of interest" description="Disordered" evidence="1">
    <location>
        <begin position="274"/>
        <end position="313"/>
    </location>
</feature>
<feature type="signal peptide" evidence="2">
    <location>
        <begin position="1"/>
        <end position="24"/>
    </location>
</feature>
<dbReference type="GO" id="GO:0004180">
    <property type="term" value="F:carboxypeptidase activity"/>
    <property type="evidence" value="ECO:0007669"/>
    <property type="project" value="UniProtKB-KW"/>
</dbReference>
<evidence type="ECO:0000256" key="1">
    <source>
        <dbReference type="SAM" id="MobiDB-lite"/>
    </source>
</evidence>
<evidence type="ECO:0000256" key="2">
    <source>
        <dbReference type="SAM" id="SignalP"/>
    </source>
</evidence>
<keyword evidence="4" id="KW-1185">Reference proteome</keyword>
<keyword evidence="3" id="KW-0645">Protease</keyword>
<gene>
    <name evidence="3" type="ORF">H7849_03390</name>
</gene>
<dbReference type="AlphaFoldDB" id="A0A7G8BKG4"/>
<organism evidence="3 4">
    <name type="scientific">Alloacidobacterium dinghuense</name>
    <dbReference type="NCBI Taxonomy" id="2763107"/>
    <lineage>
        <taxon>Bacteria</taxon>
        <taxon>Pseudomonadati</taxon>
        <taxon>Acidobacteriota</taxon>
        <taxon>Terriglobia</taxon>
        <taxon>Terriglobales</taxon>
        <taxon>Acidobacteriaceae</taxon>
        <taxon>Alloacidobacterium</taxon>
    </lineage>
</organism>
<accession>A0A7G8BKG4</accession>
<feature type="compositionally biased region" description="Low complexity" evidence="1">
    <location>
        <begin position="285"/>
        <end position="309"/>
    </location>
</feature>
<dbReference type="RefSeq" id="WP_186744139.1">
    <property type="nucleotide sequence ID" value="NZ_CP060394.1"/>
</dbReference>
<keyword evidence="2" id="KW-0732">Signal</keyword>
<evidence type="ECO:0000313" key="3">
    <source>
        <dbReference type="EMBL" id="QNI33034.1"/>
    </source>
</evidence>